<sequence>MENGITPKAQLLADLMQEVVPVRQDVSLDHLAEDWERVLEAAHDRARGLFHVTAVDEGGAAYAALRSAPGLDEATDFSALWTAPVTDPSRKMTLPEVLALRPISDRIADAYPGVALTSEPMPDGSQSIHGSYTLYARGDTAVMSLTAMLRTASERIPLPDWKAQNDKVDFLRTVFDLFRDGRLRDMEDLIESYGYAHGIDIEELKEEARGKRNDRYP</sequence>
<dbReference type="RefSeq" id="WP_201853191.1">
    <property type="nucleotide sequence ID" value="NZ_JAERRG010000009.1"/>
</dbReference>
<protein>
    <submittedName>
        <fullName evidence="1">Uncharacterized protein</fullName>
    </submittedName>
</protein>
<comment type="caution">
    <text evidence="1">The sequence shown here is derived from an EMBL/GenBank/DDBJ whole genome shotgun (WGS) entry which is preliminary data.</text>
</comment>
<accession>A0ABS1PSJ0</accession>
<dbReference type="Proteomes" id="UP000621510">
    <property type="component" value="Unassembled WGS sequence"/>
</dbReference>
<gene>
    <name evidence="1" type="ORF">JK364_23800</name>
</gene>
<evidence type="ECO:0000313" key="1">
    <source>
        <dbReference type="EMBL" id="MBL1115399.1"/>
    </source>
</evidence>
<proteinExistence type="predicted"/>
<evidence type="ECO:0000313" key="2">
    <source>
        <dbReference type="Proteomes" id="UP000621510"/>
    </source>
</evidence>
<organism evidence="1 2">
    <name type="scientific">Streptomyces endocoffeicus</name>
    <dbReference type="NCBI Taxonomy" id="2898945"/>
    <lineage>
        <taxon>Bacteria</taxon>
        <taxon>Bacillati</taxon>
        <taxon>Actinomycetota</taxon>
        <taxon>Actinomycetes</taxon>
        <taxon>Kitasatosporales</taxon>
        <taxon>Streptomycetaceae</taxon>
        <taxon>Streptomyces</taxon>
    </lineage>
</organism>
<name>A0ABS1PSJ0_9ACTN</name>
<dbReference type="EMBL" id="JAERRG010000009">
    <property type="protein sequence ID" value="MBL1115399.1"/>
    <property type="molecule type" value="Genomic_DNA"/>
</dbReference>
<reference evidence="1 2" key="1">
    <citation type="submission" date="2021-01" db="EMBL/GenBank/DDBJ databases">
        <title>WGS of actinomycetes isolated from Thailand.</title>
        <authorList>
            <person name="Thawai C."/>
        </authorList>
    </citation>
    <scope>NUCLEOTIDE SEQUENCE [LARGE SCALE GENOMIC DNA]</scope>
    <source>
        <strain evidence="1 2">CA3R110</strain>
    </source>
</reference>
<keyword evidence="2" id="KW-1185">Reference proteome</keyword>